<evidence type="ECO:0000256" key="1">
    <source>
        <dbReference type="ARBA" id="ARBA00004141"/>
    </source>
</evidence>
<dbReference type="Pfam" id="PF13727">
    <property type="entry name" value="CoA_binding_3"/>
    <property type="match status" value="1"/>
</dbReference>
<dbReference type="GO" id="GO:0016020">
    <property type="term" value="C:membrane"/>
    <property type="evidence" value="ECO:0007669"/>
    <property type="project" value="UniProtKB-SubCell"/>
</dbReference>
<keyword evidence="3 9" id="KW-0808">Transferase</keyword>
<keyword evidence="6 7" id="KW-0472">Membrane</keyword>
<evidence type="ECO:0000256" key="3">
    <source>
        <dbReference type="ARBA" id="ARBA00022679"/>
    </source>
</evidence>
<dbReference type="Proteomes" id="UP000215002">
    <property type="component" value="Chromosome"/>
</dbReference>
<keyword evidence="5 7" id="KW-1133">Transmembrane helix</keyword>
<comment type="similarity">
    <text evidence="2">Belongs to the bacterial sugar transferase family.</text>
</comment>
<evidence type="ECO:0000256" key="2">
    <source>
        <dbReference type="ARBA" id="ARBA00006464"/>
    </source>
</evidence>
<evidence type="ECO:0000313" key="10">
    <source>
        <dbReference type="Proteomes" id="UP000215002"/>
    </source>
</evidence>
<dbReference type="NCBIfam" id="TIGR03025">
    <property type="entry name" value="EPS_sugtrans"/>
    <property type="match status" value="1"/>
</dbReference>
<gene>
    <name evidence="9" type="ORF">MuYL_4819</name>
</gene>
<evidence type="ECO:0000256" key="7">
    <source>
        <dbReference type="SAM" id="Phobius"/>
    </source>
</evidence>
<dbReference type="InterPro" id="IPR017475">
    <property type="entry name" value="EPS_sugar_tfrase"/>
</dbReference>
<evidence type="ECO:0000256" key="5">
    <source>
        <dbReference type="ARBA" id="ARBA00022989"/>
    </source>
</evidence>
<dbReference type="InterPro" id="IPR003362">
    <property type="entry name" value="Bact_transf"/>
</dbReference>
<evidence type="ECO:0000256" key="6">
    <source>
        <dbReference type="ARBA" id="ARBA00023136"/>
    </source>
</evidence>
<proteinExistence type="inferred from homology"/>
<protein>
    <submittedName>
        <fullName evidence="9">Polyprenyl glycosylphosphotransferase</fullName>
    </submittedName>
</protein>
<keyword evidence="10" id="KW-1185">Reference proteome</keyword>
<sequence length="322" mass="37355">MVIIGNGGSSSAIEDFISRNPNHGYQLVGFFCDDSEMAKEKEMYLGPAANCIDYVLNNKIDEIFCTLTPSENSEIERLMINADKHLIRFRFVPEYHNYGVKKLAVQSFGPGIAVIPLRPEPQEVMLNRFFKRAFDIIFSLFVIVFIFSWFFPLLAILIRLESKGPVIFKQSRSGRDNKPFMCYKFRSMRENDDSDKRQAQRYDHRITKIGAFIRRTSIDELPQFLNVLMGNMSVVGPRPHMVHHTVQYAQLIDKYMTRHFLKPGITGWAQIQGYRGETPTTESMSKRVEADVWYLENWSFLLDIKIIFSTIWISVMGDENAF</sequence>
<keyword evidence="4 7" id="KW-0812">Transmembrane</keyword>
<accession>A0A223P3P4</accession>
<evidence type="ECO:0000256" key="4">
    <source>
        <dbReference type="ARBA" id="ARBA00022692"/>
    </source>
</evidence>
<dbReference type="PANTHER" id="PTHR30576">
    <property type="entry name" value="COLANIC BIOSYNTHESIS UDP-GLUCOSE LIPID CARRIER TRANSFERASE"/>
    <property type="match status" value="1"/>
</dbReference>
<name>A0A223P3P4_9SPHI</name>
<comment type="subcellular location">
    <subcellularLocation>
        <location evidence="1">Membrane</location>
        <topology evidence="1">Multi-pass membrane protein</topology>
    </subcellularLocation>
</comment>
<feature type="transmembrane region" description="Helical" evidence="7">
    <location>
        <begin position="136"/>
        <end position="158"/>
    </location>
</feature>
<dbReference type="PANTHER" id="PTHR30576:SF0">
    <property type="entry name" value="UNDECAPRENYL-PHOSPHATE N-ACETYLGALACTOSAMINYL 1-PHOSPHATE TRANSFERASE-RELATED"/>
    <property type="match status" value="1"/>
</dbReference>
<reference evidence="9 10" key="1">
    <citation type="submission" date="2017-08" db="EMBL/GenBank/DDBJ databases">
        <title>Complete genome sequence of Mucilaginibacter sp. strain BJC16-A31.</title>
        <authorList>
            <consortium name="Henan University of Science and Technology"/>
            <person name="You X."/>
        </authorList>
    </citation>
    <scope>NUCLEOTIDE SEQUENCE [LARGE SCALE GENOMIC DNA]</scope>
    <source>
        <strain evidence="9 10">BJC16-A31</strain>
    </source>
</reference>
<dbReference type="KEGG" id="muc:MuYL_4819"/>
<evidence type="ECO:0000259" key="8">
    <source>
        <dbReference type="Pfam" id="PF02397"/>
    </source>
</evidence>
<dbReference type="AlphaFoldDB" id="A0A223P3P4"/>
<dbReference type="EMBL" id="CP022743">
    <property type="protein sequence ID" value="ASU36702.1"/>
    <property type="molecule type" value="Genomic_DNA"/>
</dbReference>
<dbReference type="GO" id="GO:0016780">
    <property type="term" value="F:phosphotransferase activity, for other substituted phosphate groups"/>
    <property type="evidence" value="ECO:0007669"/>
    <property type="project" value="TreeGrafter"/>
</dbReference>
<dbReference type="Pfam" id="PF02397">
    <property type="entry name" value="Bac_transf"/>
    <property type="match status" value="1"/>
</dbReference>
<feature type="domain" description="Bacterial sugar transferase" evidence="8">
    <location>
        <begin position="131"/>
        <end position="313"/>
    </location>
</feature>
<organism evidence="9 10">
    <name type="scientific">Mucilaginibacter xinganensis</name>
    <dbReference type="NCBI Taxonomy" id="1234841"/>
    <lineage>
        <taxon>Bacteria</taxon>
        <taxon>Pseudomonadati</taxon>
        <taxon>Bacteroidota</taxon>
        <taxon>Sphingobacteriia</taxon>
        <taxon>Sphingobacteriales</taxon>
        <taxon>Sphingobacteriaceae</taxon>
        <taxon>Mucilaginibacter</taxon>
    </lineage>
</organism>
<dbReference type="Gene3D" id="3.40.50.720">
    <property type="entry name" value="NAD(P)-binding Rossmann-like Domain"/>
    <property type="match status" value="1"/>
</dbReference>
<evidence type="ECO:0000313" key="9">
    <source>
        <dbReference type="EMBL" id="ASU36702.1"/>
    </source>
</evidence>